<sequence>MTASNDLLVQELREHRKVSSAQHSELRTAVVDMAKSVSELTVVVARSEERHLRQDDGLRRIGKQVDDHELRIRTVETVSLTQKGYVSGGWKVATVVAAIVSCAVTVGVKFL</sequence>
<dbReference type="RefSeq" id="WP_072841159.1">
    <property type="nucleotide sequence ID" value="NZ_FQVF01000020.1"/>
</dbReference>
<dbReference type="OrthoDB" id="6107803at2"/>
<proteinExistence type="predicted"/>
<keyword evidence="2" id="KW-1185">Reference proteome</keyword>
<organism evidence="1 2">
    <name type="scientific">Marinomonas polaris DSM 16579</name>
    <dbReference type="NCBI Taxonomy" id="1122206"/>
    <lineage>
        <taxon>Bacteria</taxon>
        <taxon>Pseudomonadati</taxon>
        <taxon>Pseudomonadota</taxon>
        <taxon>Gammaproteobacteria</taxon>
        <taxon>Oceanospirillales</taxon>
        <taxon>Oceanospirillaceae</taxon>
        <taxon>Marinomonas</taxon>
    </lineage>
</organism>
<dbReference type="AlphaFoldDB" id="A0A1M5J0W0"/>
<dbReference type="STRING" id="1122206.SAMN02745753_03719"/>
<dbReference type="Proteomes" id="UP000184517">
    <property type="component" value="Unassembled WGS sequence"/>
</dbReference>
<gene>
    <name evidence="1" type="ORF">SAMN02745753_03719</name>
</gene>
<accession>A0A1M5J0W0</accession>
<evidence type="ECO:0000313" key="1">
    <source>
        <dbReference type="EMBL" id="SHG33633.1"/>
    </source>
</evidence>
<reference evidence="2" key="1">
    <citation type="submission" date="2016-11" db="EMBL/GenBank/DDBJ databases">
        <authorList>
            <person name="Varghese N."/>
            <person name="Submissions S."/>
        </authorList>
    </citation>
    <scope>NUCLEOTIDE SEQUENCE [LARGE SCALE GENOMIC DNA]</scope>
    <source>
        <strain evidence="2">DSM 16579</strain>
    </source>
</reference>
<dbReference type="EMBL" id="FQVF01000020">
    <property type="protein sequence ID" value="SHG33633.1"/>
    <property type="molecule type" value="Genomic_DNA"/>
</dbReference>
<evidence type="ECO:0000313" key="2">
    <source>
        <dbReference type="Proteomes" id="UP000184517"/>
    </source>
</evidence>
<name>A0A1M5J0W0_9GAMM</name>
<protein>
    <submittedName>
        <fullName evidence="1">Uncharacterized protein</fullName>
    </submittedName>
</protein>